<sequence>MTFFVAALTTDRSEGSSHLTGKAGQKAPKRRGREEESCCRVAVTPGKRAETMTKNAISNTASRKPVGIASLVLATTIRPICEDLAVLADRLPEAPAPVERLAGLPNIAPASTAVIARATFHDNELGRFVKLMSKDDTLTEERIDTFNALNLLRQSAYLAAALFEPCSDDDRWAKDYIGECLASAAKRQGDAARAALLRKAFGIAPRARKKSSTTDLGEMTAWIQDTVRRMGLIRPPAADASADELARVGCYRLEEAPSLEDFFAAAPDLTSLAEEAMDLLAKADTWTQSVGEIDRIFEQAAKSALTLAYAAIARVGLWPARTERDLHAKATCRAILRDRVADPASARAVAAMAYDLGNGVAAQSDRFKVEAKHATERFPGQG</sequence>
<reference evidence="3" key="1">
    <citation type="journal article" date="2019" name="Int. J. Syst. Evol. Microbiol.">
        <title>The Global Catalogue of Microorganisms (GCM) 10K type strain sequencing project: providing services to taxonomists for standard genome sequencing and annotation.</title>
        <authorList>
            <consortium name="The Broad Institute Genomics Platform"/>
            <consortium name="The Broad Institute Genome Sequencing Center for Infectious Disease"/>
            <person name="Wu L."/>
            <person name="Ma J."/>
        </authorList>
    </citation>
    <scope>NUCLEOTIDE SEQUENCE [LARGE SCALE GENOMIC DNA]</scope>
    <source>
        <strain evidence="3">CCUG 43117</strain>
    </source>
</reference>
<organism evidence="2 3">
    <name type="scientific">Bosea massiliensis</name>
    <dbReference type="NCBI Taxonomy" id="151419"/>
    <lineage>
        <taxon>Bacteria</taxon>
        <taxon>Pseudomonadati</taxon>
        <taxon>Pseudomonadota</taxon>
        <taxon>Alphaproteobacteria</taxon>
        <taxon>Hyphomicrobiales</taxon>
        <taxon>Boseaceae</taxon>
        <taxon>Bosea</taxon>
    </lineage>
</organism>
<dbReference type="RefSeq" id="WP_377815095.1">
    <property type="nucleotide sequence ID" value="NZ_JBHSLU010000004.1"/>
</dbReference>
<evidence type="ECO:0000313" key="3">
    <source>
        <dbReference type="Proteomes" id="UP001596060"/>
    </source>
</evidence>
<accession>A0ABW0NXF3</accession>
<evidence type="ECO:0008006" key="4">
    <source>
        <dbReference type="Google" id="ProtNLM"/>
    </source>
</evidence>
<protein>
    <recommendedName>
        <fullName evidence="4">DUF2336 domain-containing protein</fullName>
    </recommendedName>
</protein>
<dbReference type="EMBL" id="JBHSLU010000004">
    <property type="protein sequence ID" value="MFC5504002.1"/>
    <property type="molecule type" value="Genomic_DNA"/>
</dbReference>
<proteinExistence type="predicted"/>
<gene>
    <name evidence="2" type="ORF">ACFPN9_01880</name>
</gene>
<dbReference type="Proteomes" id="UP001596060">
    <property type="component" value="Unassembled WGS sequence"/>
</dbReference>
<evidence type="ECO:0000313" key="2">
    <source>
        <dbReference type="EMBL" id="MFC5504002.1"/>
    </source>
</evidence>
<comment type="caution">
    <text evidence="2">The sequence shown here is derived from an EMBL/GenBank/DDBJ whole genome shotgun (WGS) entry which is preliminary data.</text>
</comment>
<feature type="region of interest" description="Disordered" evidence="1">
    <location>
        <begin position="8"/>
        <end position="35"/>
    </location>
</feature>
<name>A0ABW0NXF3_9HYPH</name>
<keyword evidence="3" id="KW-1185">Reference proteome</keyword>
<evidence type="ECO:0000256" key="1">
    <source>
        <dbReference type="SAM" id="MobiDB-lite"/>
    </source>
</evidence>